<organism evidence="1">
    <name type="scientific">Arundo donax</name>
    <name type="common">Giant reed</name>
    <name type="synonym">Donax arundinaceus</name>
    <dbReference type="NCBI Taxonomy" id="35708"/>
    <lineage>
        <taxon>Eukaryota</taxon>
        <taxon>Viridiplantae</taxon>
        <taxon>Streptophyta</taxon>
        <taxon>Embryophyta</taxon>
        <taxon>Tracheophyta</taxon>
        <taxon>Spermatophyta</taxon>
        <taxon>Magnoliopsida</taxon>
        <taxon>Liliopsida</taxon>
        <taxon>Poales</taxon>
        <taxon>Poaceae</taxon>
        <taxon>PACMAD clade</taxon>
        <taxon>Arundinoideae</taxon>
        <taxon>Arundineae</taxon>
        <taxon>Arundo</taxon>
    </lineage>
</organism>
<dbReference type="EMBL" id="GBRH01228375">
    <property type="protein sequence ID" value="JAD69520.1"/>
    <property type="molecule type" value="Transcribed_RNA"/>
</dbReference>
<proteinExistence type="predicted"/>
<protein>
    <submittedName>
        <fullName evidence="1">Uncharacterized protein</fullName>
    </submittedName>
</protein>
<accession>A0A0A9C7X5</accession>
<evidence type="ECO:0000313" key="1">
    <source>
        <dbReference type="EMBL" id="JAD69520.1"/>
    </source>
</evidence>
<reference evidence="1" key="1">
    <citation type="submission" date="2014-09" db="EMBL/GenBank/DDBJ databases">
        <authorList>
            <person name="Magalhaes I.L.F."/>
            <person name="Oliveira U."/>
            <person name="Santos F.R."/>
            <person name="Vidigal T.H.D.A."/>
            <person name="Brescovit A.D."/>
            <person name="Santos A.J."/>
        </authorList>
    </citation>
    <scope>NUCLEOTIDE SEQUENCE</scope>
    <source>
        <tissue evidence="1">Shoot tissue taken approximately 20 cm above the soil surface</tissue>
    </source>
</reference>
<name>A0A0A9C7X5_ARUDO</name>
<reference evidence="1" key="2">
    <citation type="journal article" date="2015" name="Data Brief">
        <title>Shoot transcriptome of the giant reed, Arundo donax.</title>
        <authorList>
            <person name="Barrero R.A."/>
            <person name="Guerrero F.D."/>
            <person name="Moolhuijzen P."/>
            <person name="Goolsby J.A."/>
            <person name="Tidwell J."/>
            <person name="Bellgard S.E."/>
            <person name="Bellgard M.I."/>
        </authorList>
    </citation>
    <scope>NUCLEOTIDE SEQUENCE</scope>
    <source>
        <tissue evidence="1">Shoot tissue taken approximately 20 cm above the soil surface</tissue>
    </source>
</reference>
<sequence length="68" mass="7935">MLMLKFRKRIKVANKMAGLILPSILRDLNEKSRNLCYEVQPSSDTMAKVIGKDILCYFRHIVDLHAWT</sequence>
<dbReference type="AlphaFoldDB" id="A0A0A9C7X5"/>